<evidence type="ECO:0000313" key="2">
    <source>
        <dbReference type="EMBL" id="KCW48282.1"/>
    </source>
</evidence>
<proteinExistence type="predicted"/>
<sequence>MNSAADEVISETHATENEMERGVRGEQEKQAAVIRNKRRQECYSTESTQEETAKDQSKKDKGKQFMSLDYPKATFNQMTATKRNL</sequence>
<feature type="region of interest" description="Disordered" evidence="1">
    <location>
        <begin position="1"/>
        <end position="64"/>
    </location>
</feature>
<dbReference type="AlphaFoldDB" id="A0A059A2B8"/>
<reference evidence="2" key="1">
    <citation type="submission" date="2013-07" db="EMBL/GenBank/DDBJ databases">
        <title>The genome of Eucalyptus grandis.</title>
        <authorList>
            <person name="Schmutz J."/>
            <person name="Hayes R."/>
            <person name="Myburg A."/>
            <person name="Tuskan G."/>
            <person name="Grattapaglia D."/>
            <person name="Rokhsar D.S."/>
        </authorList>
    </citation>
    <scope>NUCLEOTIDE SEQUENCE</scope>
    <source>
        <tissue evidence="2">Leaf extractions</tissue>
    </source>
</reference>
<dbReference type="Gramene" id="KCW48282">
    <property type="protein sequence ID" value="KCW48282"/>
    <property type="gene ID" value="EUGRSUZ_K02014"/>
</dbReference>
<dbReference type="EMBL" id="KK198763">
    <property type="protein sequence ID" value="KCW48282.1"/>
    <property type="molecule type" value="Genomic_DNA"/>
</dbReference>
<organism evidence="2">
    <name type="scientific">Eucalyptus grandis</name>
    <name type="common">Flooded gum</name>
    <dbReference type="NCBI Taxonomy" id="71139"/>
    <lineage>
        <taxon>Eukaryota</taxon>
        <taxon>Viridiplantae</taxon>
        <taxon>Streptophyta</taxon>
        <taxon>Embryophyta</taxon>
        <taxon>Tracheophyta</taxon>
        <taxon>Spermatophyta</taxon>
        <taxon>Magnoliopsida</taxon>
        <taxon>eudicotyledons</taxon>
        <taxon>Gunneridae</taxon>
        <taxon>Pentapetalae</taxon>
        <taxon>rosids</taxon>
        <taxon>malvids</taxon>
        <taxon>Myrtales</taxon>
        <taxon>Myrtaceae</taxon>
        <taxon>Myrtoideae</taxon>
        <taxon>Eucalypteae</taxon>
        <taxon>Eucalyptus</taxon>
    </lineage>
</organism>
<name>A0A059A2B8_EUCGR</name>
<evidence type="ECO:0000256" key="1">
    <source>
        <dbReference type="SAM" id="MobiDB-lite"/>
    </source>
</evidence>
<dbReference type="InParanoid" id="A0A059A2B8"/>
<feature type="compositionally biased region" description="Basic and acidic residues" evidence="1">
    <location>
        <begin position="51"/>
        <end position="63"/>
    </location>
</feature>
<gene>
    <name evidence="2" type="ORF">EUGRSUZ_K02014</name>
</gene>
<protein>
    <submittedName>
        <fullName evidence="2">Uncharacterized protein</fullName>
    </submittedName>
</protein>
<feature type="compositionally biased region" description="Basic and acidic residues" evidence="1">
    <location>
        <begin position="13"/>
        <end position="29"/>
    </location>
</feature>
<accession>A0A059A2B8</accession>